<dbReference type="EMBL" id="AP013060">
    <property type="protein sequence ID" value="BAN26782.1"/>
    <property type="molecule type" value="Genomic_DNA"/>
</dbReference>
<gene>
    <name evidence="2" type="ORF">BRPE64_CCDS06990</name>
</gene>
<reference evidence="2 3" key="1">
    <citation type="journal article" date="2013" name="Genome Announc.">
        <title>Complete Genome Sequence of Burkholderia sp. Strain RPE64, Bacterial Symbiont of the Bean Bug Riptortus pedestris.</title>
        <authorList>
            <person name="Shibata T.F."/>
            <person name="Maeda T."/>
            <person name="Nikoh N."/>
            <person name="Yamaguchi K."/>
            <person name="Oshima K."/>
            <person name="Hattori M."/>
            <person name="Nishiyama T."/>
            <person name="Hasebe M."/>
            <person name="Fukatsu T."/>
            <person name="Kikuchi Y."/>
            <person name="Shigenobu S."/>
        </authorList>
    </citation>
    <scope>NUCLEOTIDE SEQUENCE [LARGE SCALE GENOMIC DNA]</scope>
</reference>
<dbReference type="AlphaFoldDB" id="R4X3W8"/>
<keyword evidence="3" id="KW-1185">Reference proteome</keyword>
<dbReference type="InterPro" id="IPR016181">
    <property type="entry name" value="Acyl_CoA_acyltransferase"/>
</dbReference>
<feature type="domain" description="BioF2-like acetyltransferase" evidence="1">
    <location>
        <begin position="193"/>
        <end position="331"/>
    </location>
</feature>
<dbReference type="InterPro" id="IPR038740">
    <property type="entry name" value="BioF2-like_GNAT_dom"/>
</dbReference>
<name>R4X3W8_9BURK</name>
<dbReference type="STRING" id="758793.BRPE64_CCDS06990"/>
<evidence type="ECO:0000259" key="1">
    <source>
        <dbReference type="Pfam" id="PF13480"/>
    </source>
</evidence>
<dbReference type="Proteomes" id="UP000013966">
    <property type="component" value="Chromosome 3"/>
</dbReference>
<dbReference type="KEGG" id="buo:BRPE64_CCDS06990"/>
<evidence type="ECO:0000313" key="2">
    <source>
        <dbReference type="EMBL" id="BAN26782.1"/>
    </source>
</evidence>
<dbReference type="PATRIC" id="fig|758793.3.peg.5010"/>
<dbReference type="HOGENOM" id="CLU_046277_1_1_4"/>
<protein>
    <recommendedName>
        <fullName evidence="1">BioF2-like acetyltransferase domain-containing protein</fullName>
    </recommendedName>
</protein>
<evidence type="ECO:0000313" key="3">
    <source>
        <dbReference type="Proteomes" id="UP000013966"/>
    </source>
</evidence>
<accession>R4X3W8</accession>
<reference evidence="2 3" key="2">
    <citation type="journal article" date="2018" name="Int. J. Syst. Evol. Microbiol.">
        <title>Burkholderia insecticola sp. nov., a gut symbiotic bacterium of the bean bug Riptortus pedestris.</title>
        <authorList>
            <person name="Takeshita K."/>
            <person name="Tamaki H."/>
            <person name="Ohbayashi T."/>
            <person name="Meng X.-Y."/>
            <person name="Sone T."/>
            <person name="Mitani Y."/>
            <person name="Peeters C."/>
            <person name="Kikuchi Y."/>
            <person name="Vandamme P."/>
        </authorList>
    </citation>
    <scope>NUCLEOTIDE SEQUENCE [LARGE SCALE GENOMIC DNA]</scope>
    <source>
        <strain evidence="2">RPE64</strain>
    </source>
</reference>
<dbReference type="SUPFAM" id="SSF55729">
    <property type="entry name" value="Acyl-CoA N-acyltransferases (Nat)"/>
    <property type="match status" value="1"/>
</dbReference>
<organism evidence="2 3">
    <name type="scientific">Caballeronia insecticola</name>
    <dbReference type="NCBI Taxonomy" id="758793"/>
    <lineage>
        <taxon>Bacteria</taxon>
        <taxon>Pseudomonadati</taxon>
        <taxon>Pseudomonadota</taxon>
        <taxon>Betaproteobacteria</taxon>
        <taxon>Burkholderiales</taxon>
        <taxon>Burkholderiaceae</taxon>
        <taxon>Caballeronia</taxon>
    </lineage>
</organism>
<dbReference type="Pfam" id="PF13480">
    <property type="entry name" value="Acetyltransf_6"/>
    <property type="match status" value="1"/>
</dbReference>
<dbReference type="RefSeq" id="WP_016347491.1">
    <property type="nucleotide sequence ID" value="NC_021288.1"/>
</dbReference>
<dbReference type="OrthoDB" id="8998823at2"/>
<sequence length="387" mass="43292">MPPSDRHVQDPQDPQFHVSIVCDPEAFLALRDEWNALWSSVDGQHNQSFAVCWLCWLYVAKPRGRRLHCIVVREHGELKLVWPLVSHRRHLWTMLEPLAPGTAEHTSILVSADAEHAIDAAWQSAIGQCGADVLSIPYVSADSRIDRLASKHPGLAVTTLDVSATALLRREPEWNAYRDSLSSLSKKKPAAIERRFMKEGVLEIRVIDAADTGAHARWVDWMLARKREWAERVGKHGPWLDSHDYRDFLIRLLDGTRDEPLALMFLMTLDGAPVVVNVVGLGSTSASGLIAGFDPAYAKFSPGAIMMERCVKWAWEHRLDLDFGIGKEEFKAYWSRGNILPNKSFQIALSRWGRFAFLAKAVAAKLAGLRAKKTRADAGKPGKRPVG</sequence>
<proteinExistence type="predicted"/>